<evidence type="ECO:0000313" key="1">
    <source>
        <dbReference type="EMBL" id="MCI47031.1"/>
    </source>
</evidence>
<accession>A0A392SDN8</accession>
<reference evidence="1 2" key="1">
    <citation type="journal article" date="2018" name="Front. Plant Sci.">
        <title>Red Clover (Trifolium pratense) and Zigzag Clover (T. medium) - A Picture of Genomic Similarities and Differences.</title>
        <authorList>
            <person name="Dluhosova J."/>
            <person name="Istvanek J."/>
            <person name="Nedelnik J."/>
            <person name="Repkova J."/>
        </authorList>
    </citation>
    <scope>NUCLEOTIDE SEQUENCE [LARGE SCALE GENOMIC DNA]</scope>
    <source>
        <strain evidence="2">cv. 10/8</strain>
        <tissue evidence="1">Leaf</tissue>
    </source>
</reference>
<feature type="non-terminal residue" evidence="1">
    <location>
        <position position="10"/>
    </location>
</feature>
<proteinExistence type="predicted"/>
<sequence>MKGLMRSHLE</sequence>
<dbReference type="EMBL" id="LXQA010366280">
    <property type="protein sequence ID" value="MCI47031.1"/>
    <property type="molecule type" value="Genomic_DNA"/>
</dbReference>
<evidence type="ECO:0000313" key="2">
    <source>
        <dbReference type="Proteomes" id="UP000265520"/>
    </source>
</evidence>
<protein>
    <submittedName>
        <fullName evidence="1">Uncharacterized protein</fullName>
    </submittedName>
</protein>
<dbReference type="Proteomes" id="UP000265520">
    <property type="component" value="Unassembled WGS sequence"/>
</dbReference>
<organism evidence="1 2">
    <name type="scientific">Trifolium medium</name>
    <dbReference type="NCBI Taxonomy" id="97028"/>
    <lineage>
        <taxon>Eukaryota</taxon>
        <taxon>Viridiplantae</taxon>
        <taxon>Streptophyta</taxon>
        <taxon>Embryophyta</taxon>
        <taxon>Tracheophyta</taxon>
        <taxon>Spermatophyta</taxon>
        <taxon>Magnoliopsida</taxon>
        <taxon>eudicotyledons</taxon>
        <taxon>Gunneridae</taxon>
        <taxon>Pentapetalae</taxon>
        <taxon>rosids</taxon>
        <taxon>fabids</taxon>
        <taxon>Fabales</taxon>
        <taxon>Fabaceae</taxon>
        <taxon>Papilionoideae</taxon>
        <taxon>50 kb inversion clade</taxon>
        <taxon>NPAAA clade</taxon>
        <taxon>Hologalegina</taxon>
        <taxon>IRL clade</taxon>
        <taxon>Trifolieae</taxon>
        <taxon>Trifolium</taxon>
    </lineage>
</organism>
<comment type="caution">
    <text evidence="1">The sequence shown here is derived from an EMBL/GenBank/DDBJ whole genome shotgun (WGS) entry which is preliminary data.</text>
</comment>
<keyword evidence="2" id="KW-1185">Reference proteome</keyword>
<name>A0A392SDN8_9FABA</name>